<comment type="caution">
    <text evidence="2">The sequence shown here is derived from an EMBL/GenBank/DDBJ whole genome shotgun (WGS) entry which is preliminary data.</text>
</comment>
<gene>
    <name evidence="2" type="ORF">GCM10009839_56840</name>
</gene>
<dbReference type="Proteomes" id="UP001500751">
    <property type="component" value="Unassembled WGS sequence"/>
</dbReference>
<name>A0ABP5GFB7_9ACTN</name>
<feature type="region of interest" description="Disordered" evidence="1">
    <location>
        <begin position="1"/>
        <end position="36"/>
    </location>
</feature>
<evidence type="ECO:0000313" key="3">
    <source>
        <dbReference type="Proteomes" id="UP001500751"/>
    </source>
</evidence>
<protein>
    <submittedName>
        <fullName evidence="2">Uncharacterized protein</fullName>
    </submittedName>
</protein>
<organism evidence="2 3">
    <name type="scientific">Catenulispora yoronensis</name>
    <dbReference type="NCBI Taxonomy" id="450799"/>
    <lineage>
        <taxon>Bacteria</taxon>
        <taxon>Bacillati</taxon>
        <taxon>Actinomycetota</taxon>
        <taxon>Actinomycetes</taxon>
        <taxon>Catenulisporales</taxon>
        <taxon>Catenulisporaceae</taxon>
        <taxon>Catenulispora</taxon>
    </lineage>
</organism>
<keyword evidence="3" id="KW-1185">Reference proteome</keyword>
<evidence type="ECO:0000313" key="2">
    <source>
        <dbReference type="EMBL" id="GAA2045489.1"/>
    </source>
</evidence>
<dbReference type="EMBL" id="BAAAQN010000039">
    <property type="protein sequence ID" value="GAA2045489.1"/>
    <property type="molecule type" value="Genomic_DNA"/>
</dbReference>
<reference evidence="3" key="1">
    <citation type="journal article" date="2019" name="Int. J. Syst. Evol. Microbiol.">
        <title>The Global Catalogue of Microorganisms (GCM) 10K type strain sequencing project: providing services to taxonomists for standard genome sequencing and annotation.</title>
        <authorList>
            <consortium name="The Broad Institute Genomics Platform"/>
            <consortium name="The Broad Institute Genome Sequencing Center for Infectious Disease"/>
            <person name="Wu L."/>
            <person name="Ma J."/>
        </authorList>
    </citation>
    <scope>NUCLEOTIDE SEQUENCE [LARGE SCALE GENOMIC DNA]</scope>
    <source>
        <strain evidence="3">JCM 16014</strain>
    </source>
</reference>
<accession>A0ABP5GFB7</accession>
<proteinExistence type="predicted"/>
<sequence length="74" mass="7426">MAEPALSQDISADRPGGGPRTRPRAAARSGADPPAGVAVPHGIAARCGAIVLTKPQPLLASQLIDHVIAPRMAG</sequence>
<evidence type="ECO:0000256" key="1">
    <source>
        <dbReference type="SAM" id="MobiDB-lite"/>
    </source>
</evidence>